<evidence type="ECO:0000313" key="1">
    <source>
        <dbReference type="EMBL" id="SPD86449.1"/>
    </source>
</evidence>
<dbReference type="AlphaFoldDB" id="A0A2N9JFZ2"/>
<dbReference type="KEGG" id="mgg:MPLG2_1413"/>
<sequence length="64" mass="7060">MLRSLLATKERPVLPHLCVRVAFGWRSPERAGLPVPQIAALVQYGRSGEADSKLFLRGSSQSRV</sequence>
<organism evidence="1 2">
    <name type="scientific">Micropruina glycogenica</name>
    <dbReference type="NCBI Taxonomy" id="75385"/>
    <lineage>
        <taxon>Bacteria</taxon>
        <taxon>Bacillati</taxon>
        <taxon>Actinomycetota</taxon>
        <taxon>Actinomycetes</taxon>
        <taxon>Propionibacteriales</taxon>
        <taxon>Nocardioidaceae</taxon>
        <taxon>Micropruina</taxon>
    </lineage>
</organism>
<gene>
    <name evidence="1" type="ORF">MPLG2_1413</name>
</gene>
<dbReference type="EMBL" id="LT985188">
    <property type="protein sequence ID" value="SPD86449.1"/>
    <property type="molecule type" value="Genomic_DNA"/>
</dbReference>
<protein>
    <submittedName>
        <fullName evidence="1">Uncharacterized protein</fullName>
    </submittedName>
</protein>
<accession>A0A2N9JFZ2</accession>
<keyword evidence="2" id="KW-1185">Reference proteome</keyword>
<dbReference type="Proteomes" id="UP000238164">
    <property type="component" value="Chromosome 1"/>
</dbReference>
<proteinExistence type="predicted"/>
<evidence type="ECO:0000313" key="2">
    <source>
        <dbReference type="Proteomes" id="UP000238164"/>
    </source>
</evidence>
<reference evidence="1 2" key="1">
    <citation type="submission" date="2018-02" db="EMBL/GenBank/DDBJ databases">
        <authorList>
            <person name="Cohen D.B."/>
            <person name="Kent A.D."/>
        </authorList>
    </citation>
    <scope>NUCLEOTIDE SEQUENCE [LARGE SCALE GENOMIC DNA]</scope>
    <source>
        <strain evidence="1">1</strain>
    </source>
</reference>
<name>A0A2N9JFZ2_9ACTN</name>